<dbReference type="RefSeq" id="WP_086781851.1">
    <property type="nucleotide sequence ID" value="NZ_JAGIOO010000001.1"/>
</dbReference>
<dbReference type="InterPro" id="IPR000836">
    <property type="entry name" value="PRTase_dom"/>
</dbReference>
<organism evidence="1 2">
    <name type="scientific">Crossiella equi</name>
    <dbReference type="NCBI Taxonomy" id="130796"/>
    <lineage>
        <taxon>Bacteria</taxon>
        <taxon>Bacillati</taxon>
        <taxon>Actinomycetota</taxon>
        <taxon>Actinomycetes</taxon>
        <taxon>Pseudonocardiales</taxon>
        <taxon>Pseudonocardiaceae</taxon>
        <taxon>Crossiella</taxon>
    </lineage>
</organism>
<dbReference type="Proteomes" id="UP001519363">
    <property type="component" value="Unassembled WGS sequence"/>
</dbReference>
<dbReference type="InterPro" id="IPR029057">
    <property type="entry name" value="PRTase-like"/>
</dbReference>
<comment type="caution">
    <text evidence="1">The sequence shown here is derived from an EMBL/GenBank/DDBJ whole genome shotgun (WGS) entry which is preliminary data.</text>
</comment>
<keyword evidence="2" id="KW-1185">Reference proteome</keyword>
<evidence type="ECO:0000313" key="2">
    <source>
        <dbReference type="Proteomes" id="UP001519363"/>
    </source>
</evidence>
<dbReference type="CDD" id="cd06223">
    <property type="entry name" value="PRTases_typeI"/>
    <property type="match status" value="1"/>
</dbReference>
<reference evidence="1 2" key="1">
    <citation type="submission" date="2021-03" db="EMBL/GenBank/DDBJ databases">
        <title>Sequencing the genomes of 1000 actinobacteria strains.</title>
        <authorList>
            <person name="Klenk H.-P."/>
        </authorList>
    </citation>
    <scope>NUCLEOTIDE SEQUENCE [LARGE SCALE GENOMIC DNA]</scope>
    <source>
        <strain evidence="1 2">DSM 44580</strain>
    </source>
</reference>
<dbReference type="Gene3D" id="3.40.50.2020">
    <property type="match status" value="1"/>
</dbReference>
<dbReference type="EMBL" id="JAGIOO010000001">
    <property type="protein sequence ID" value="MBP2475603.1"/>
    <property type="molecule type" value="Genomic_DNA"/>
</dbReference>
<name>A0ABS5AG98_9PSEU</name>
<evidence type="ECO:0000313" key="1">
    <source>
        <dbReference type="EMBL" id="MBP2475603.1"/>
    </source>
</evidence>
<sequence length="256" mass="28634">MSPTSRILEEYRNVLVRIPAAGPGVCRTCWREVGDFSLCFQCQRHRNEHSPLVADSVLPIALAVKREQFARDLWLYKDGDQESRRRLFTKIGTVLASYLAKHESCLATAVRIEQFDLVTVVPSTRGRVPHPLHLLLSKSITRTSSRFVDVLNAVPGYTGREFAPERFHVQADVTDRNVLLVDDTWTSGSHAQSACAALKLAGAAKVGVLVLGRHFEPNHENAKAYLAKAREELFDWDQCCLGRSGRGRCGSRQPRP</sequence>
<proteinExistence type="predicted"/>
<accession>A0ABS5AG98</accession>
<protein>
    <submittedName>
        <fullName evidence="1">Amidophosphoribosyltransferase</fullName>
    </submittedName>
</protein>
<dbReference type="SUPFAM" id="SSF53271">
    <property type="entry name" value="PRTase-like"/>
    <property type="match status" value="1"/>
</dbReference>
<gene>
    <name evidence="1" type="ORF">JOF53_004475</name>
</gene>